<proteinExistence type="predicted"/>
<dbReference type="AlphaFoldDB" id="A0A9N9HWN0"/>
<organism evidence="2 3">
    <name type="scientific">Racocetra fulgida</name>
    <dbReference type="NCBI Taxonomy" id="60492"/>
    <lineage>
        <taxon>Eukaryota</taxon>
        <taxon>Fungi</taxon>
        <taxon>Fungi incertae sedis</taxon>
        <taxon>Mucoromycota</taxon>
        <taxon>Glomeromycotina</taxon>
        <taxon>Glomeromycetes</taxon>
        <taxon>Diversisporales</taxon>
        <taxon>Gigasporaceae</taxon>
        <taxon>Racocetra</taxon>
    </lineage>
</organism>
<protein>
    <submittedName>
        <fullName evidence="2">1154_t:CDS:1</fullName>
    </submittedName>
</protein>
<name>A0A9N9HWN0_9GLOM</name>
<sequence length="133" mass="15030">NCLGKYIEVRVDCLKNNVDELRAMRHYNHSKKSINSSSESSSSDSSSSEETITIVEEFEESDSDYTPCKGFIGPKKKIHKSDPTSPEQRSSTRKHCCAHPANFYNFHCAETEEARQIHFEKLGGVMEIAPKNT</sequence>
<gene>
    <name evidence="2" type="ORF">RFULGI_LOCUS10743</name>
</gene>
<evidence type="ECO:0000313" key="3">
    <source>
        <dbReference type="Proteomes" id="UP000789396"/>
    </source>
</evidence>
<comment type="caution">
    <text evidence="2">The sequence shown here is derived from an EMBL/GenBank/DDBJ whole genome shotgun (WGS) entry which is preliminary data.</text>
</comment>
<reference evidence="2" key="1">
    <citation type="submission" date="2021-06" db="EMBL/GenBank/DDBJ databases">
        <authorList>
            <person name="Kallberg Y."/>
            <person name="Tangrot J."/>
            <person name="Rosling A."/>
        </authorList>
    </citation>
    <scope>NUCLEOTIDE SEQUENCE</scope>
    <source>
        <strain evidence="2">IN212</strain>
    </source>
</reference>
<evidence type="ECO:0000313" key="2">
    <source>
        <dbReference type="EMBL" id="CAG8709160.1"/>
    </source>
</evidence>
<keyword evidence="3" id="KW-1185">Reference proteome</keyword>
<dbReference type="Proteomes" id="UP000789396">
    <property type="component" value="Unassembled WGS sequence"/>
</dbReference>
<feature type="non-terminal residue" evidence="2">
    <location>
        <position position="1"/>
    </location>
</feature>
<accession>A0A9N9HWN0</accession>
<dbReference type="EMBL" id="CAJVPZ010021889">
    <property type="protein sequence ID" value="CAG8709160.1"/>
    <property type="molecule type" value="Genomic_DNA"/>
</dbReference>
<feature type="region of interest" description="Disordered" evidence="1">
    <location>
        <begin position="26"/>
        <end position="93"/>
    </location>
</feature>
<feature type="compositionally biased region" description="Low complexity" evidence="1">
    <location>
        <begin position="33"/>
        <end position="55"/>
    </location>
</feature>
<evidence type="ECO:0000256" key="1">
    <source>
        <dbReference type="SAM" id="MobiDB-lite"/>
    </source>
</evidence>